<sequence length="302" mass="31897">MGILQDRVAVVTGSGRGLGREFALALASEGAAVVVNDLGVTLRGDSTEDDPAGQVVAEIETAGGRAVAAYESVADFEAAGRIVNTAIEQFGRIDILVNNAGIVRDRTLVKMQEEDFDAVIGTHLKGTFNLTRHAAPIMKEAGYGRILNITSSAGLRGNFGQTNYGAAKAGIMGMTFVWALELAKSGITVNALAPAGVTRMTADLSDADAVAEMPATLDPSLNAPLIAFLASEQAGHVNGQIFGRTDFSYTIFQHPKQIAWMHRDGGWDVPGVVEQFDTMLGQHLQPVGMVMPKGLSQDQARD</sequence>
<dbReference type="EMBL" id="CAFAAQ010000021">
    <property type="protein sequence ID" value="CAB4798343.1"/>
    <property type="molecule type" value="Genomic_DNA"/>
</dbReference>
<dbReference type="PANTHER" id="PTHR45024">
    <property type="entry name" value="DEHYDROGENASES, SHORT CHAIN"/>
    <property type="match status" value="1"/>
</dbReference>
<proteinExistence type="inferred from homology"/>
<feature type="domain" description="Ketoreductase" evidence="3">
    <location>
        <begin position="7"/>
        <end position="213"/>
    </location>
</feature>
<dbReference type="InterPro" id="IPR002347">
    <property type="entry name" value="SDR_fam"/>
</dbReference>
<evidence type="ECO:0000256" key="1">
    <source>
        <dbReference type="ARBA" id="ARBA00006484"/>
    </source>
</evidence>
<evidence type="ECO:0000256" key="2">
    <source>
        <dbReference type="ARBA" id="ARBA00023002"/>
    </source>
</evidence>
<comment type="similarity">
    <text evidence="1">Belongs to the short-chain dehydrogenases/reductases (SDR) family.</text>
</comment>
<dbReference type="EMBL" id="CAFBOG010000139">
    <property type="protein sequence ID" value="CAB4987123.1"/>
    <property type="molecule type" value="Genomic_DNA"/>
</dbReference>
<dbReference type="AlphaFoldDB" id="A0A6J7SC07"/>
<dbReference type="InterPro" id="IPR051687">
    <property type="entry name" value="Peroxisomal_Beta-Oxidation"/>
</dbReference>
<evidence type="ECO:0000313" key="5">
    <source>
        <dbReference type="EMBL" id="CAB4798343.1"/>
    </source>
</evidence>
<evidence type="ECO:0000313" key="7">
    <source>
        <dbReference type="EMBL" id="CAB5038018.1"/>
    </source>
</evidence>
<evidence type="ECO:0000259" key="3">
    <source>
        <dbReference type="SMART" id="SM00822"/>
    </source>
</evidence>
<evidence type="ECO:0000313" key="6">
    <source>
        <dbReference type="EMBL" id="CAB4987123.1"/>
    </source>
</evidence>
<gene>
    <name evidence="4" type="ORF">UFOPK2582_00131</name>
    <name evidence="5" type="ORF">UFOPK3046_00397</name>
    <name evidence="6" type="ORF">UFOPK3914_01384</name>
    <name evidence="7" type="ORF">UFOPK4173_01476</name>
</gene>
<dbReference type="Gene3D" id="3.40.50.720">
    <property type="entry name" value="NAD(P)-binding Rossmann-like Domain"/>
    <property type="match status" value="1"/>
</dbReference>
<organism evidence="7">
    <name type="scientific">freshwater metagenome</name>
    <dbReference type="NCBI Taxonomy" id="449393"/>
    <lineage>
        <taxon>unclassified sequences</taxon>
        <taxon>metagenomes</taxon>
        <taxon>ecological metagenomes</taxon>
    </lineage>
</organism>
<name>A0A6J7SC07_9ZZZZ</name>
<dbReference type="PROSITE" id="PS00061">
    <property type="entry name" value="ADH_SHORT"/>
    <property type="match status" value="1"/>
</dbReference>
<dbReference type="SMART" id="SM00822">
    <property type="entry name" value="PKS_KR"/>
    <property type="match status" value="1"/>
</dbReference>
<dbReference type="EMBL" id="CAFBPW010000198">
    <property type="protein sequence ID" value="CAB5038018.1"/>
    <property type="molecule type" value="Genomic_DNA"/>
</dbReference>
<dbReference type="InterPro" id="IPR057326">
    <property type="entry name" value="KR_dom"/>
</dbReference>
<reference evidence="7" key="1">
    <citation type="submission" date="2020-05" db="EMBL/GenBank/DDBJ databases">
        <authorList>
            <person name="Chiriac C."/>
            <person name="Salcher M."/>
            <person name="Ghai R."/>
            <person name="Kavagutti S V."/>
        </authorList>
    </citation>
    <scope>NUCLEOTIDE SEQUENCE</scope>
</reference>
<dbReference type="SUPFAM" id="SSF51735">
    <property type="entry name" value="NAD(P)-binding Rossmann-fold domains"/>
    <property type="match status" value="1"/>
</dbReference>
<evidence type="ECO:0000313" key="4">
    <source>
        <dbReference type="EMBL" id="CAB4686196.1"/>
    </source>
</evidence>
<dbReference type="GO" id="GO:0016491">
    <property type="term" value="F:oxidoreductase activity"/>
    <property type="evidence" value="ECO:0007669"/>
    <property type="project" value="UniProtKB-KW"/>
</dbReference>
<accession>A0A6J7SC07</accession>
<dbReference type="InterPro" id="IPR036291">
    <property type="entry name" value="NAD(P)-bd_dom_sf"/>
</dbReference>
<dbReference type="Pfam" id="PF00106">
    <property type="entry name" value="adh_short"/>
    <property type="match status" value="1"/>
</dbReference>
<dbReference type="PANTHER" id="PTHR45024:SF2">
    <property type="entry name" value="SCP2 DOMAIN-CONTAINING PROTEIN"/>
    <property type="match status" value="1"/>
</dbReference>
<dbReference type="PRINTS" id="PR00081">
    <property type="entry name" value="GDHRDH"/>
</dbReference>
<keyword evidence="2" id="KW-0560">Oxidoreductase</keyword>
<dbReference type="PRINTS" id="PR00080">
    <property type="entry name" value="SDRFAMILY"/>
</dbReference>
<dbReference type="InterPro" id="IPR020904">
    <property type="entry name" value="Sc_DH/Rdtase_CS"/>
</dbReference>
<protein>
    <submittedName>
        <fullName evidence="7">Unannotated protein</fullName>
    </submittedName>
</protein>
<dbReference type="EMBL" id="CAEZXS010000007">
    <property type="protein sequence ID" value="CAB4686196.1"/>
    <property type="molecule type" value="Genomic_DNA"/>
</dbReference>
<dbReference type="FunFam" id="3.40.50.720:FF:000173">
    <property type="entry name" value="3-oxoacyl-[acyl-carrier protein] reductase"/>
    <property type="match status" value="1"/>
</dbReference>